<dbReference type="PANTHER" id="PTHR47363">
    <property type="entry name" value="GLUCOKINASE"/>
    <property type="match status" value="1"/>
</dbReference>
<dbReference type="SUPFAM" id="SSF53067">
    <property type="entry name" value="Actin-like ATPase domain"/>
    <property type="match status" value="1"/>
</dbReference>
<protein>
    <submittedName>
        <fullName evidence="4">Glucokinase</fullName>
        <ecNumber evidence="4">2.7.1.2</ecNumber>
    </submittedName>
</protein>
<gene>
    <name evidence="4" type="ordered locus">Despr_0048</name>
</gene>
<dbReference type="Pfam" id="PF02685">
    <property type="entry name" value="Glucokinase"/>
    <property type="match status" value="1"/>
</dbReference>
<comment type="similarity">
    <text evidence="3">Belongs to the bacterial glucokinase family.</text>
</comment>
<dbReference type="EC" id="2.7.1.2" evidence="4"/>
<dbReference type="PANTHER" id="PTHR47363:SF1">
    <property type="entry name" value="GLUCOKINASE"/>
    <property type="match status" value="1"/>
</dbReference>
<dbReference type="GO" id="GO:0005536">
    <property type="term" value="F:D-glucose binding"/>
    <property type="evidence" value="ECO:0007669"/>
    <property type="project" value="InterPro"/>
</dbReference>
<dbReference type="GO" id="GO:0004340">
    <property type="term" value="F:glucokinase activity"/>
    <property type="evidence" value="ECO:0007669"/>
    <property type="project" value="UniProtKB-EC"/>
</dbReference>
<dbReference type="InterPro" id="IPR003836">
    <property type="entry name" value="Glucokinase"/>
</dbReference>
<evidence type="ECO:0000256" key="2">
    <source>
        <dbReference type="ARBA" id="ARBA00022777"/>
    </source>
</evidence>
<dbReference type="RefSeq" id="WP_015722790.1">
    <property type="nucleotide sequence ID" value="NC_014972.1"/>
</dbReference>
<dbReference type="InterPro" id="IPR043129">
    <property type="entry name" value="ATPase_NBD"/>
</dbReference>
<keyword evidence="1 4" id="KW-0808">Transferase</keyword>
<dbReference type="Gene3D" id="3.40.367.20">
    <property type="match status" value="1"/>
</dbReference>
<dbReference type="GO" id="GO:0006096">
    <property type="term" value="P:glycolytic process"/>
    <property type="evidence" value="ECO:0007669"/>
    <property type="project" value="InterPro"/>
</dbReference>
<dbReference type="GO" id="GO:0005524">
    <property type="term" value="F:ATP binding"/>
    <property type="evidence" value="ECO:0007669"/>
    <property type="project" value="InterPro"/>
</dbReference>
<dbReference type="CDD" id="cd24008">
    <property type="entry name" value="ASKHA_NBD_GLK"/>
    <property type="match status" value="1"/>
</dbReference>
<dbReference type="NCBIfam" id="TIGR00749">
    <property type="entry name" value="glk"/>
    <property type="match status" value="1"/>
</dbReference>
<proteinExistence type="inferred from homology"/>
<keyword evidence="5" id="KW-1185">Reference proteome</keyword>
<reference evidence="4 5" key="1">
    <citation type="journal article" date="2011" name="Stand. Genomic Sci.">
        <title>Complete genome sequence of Desulfobulbus propionicus type strain (1pr3).</title>
        <authorList>
            <person name="Pagani I."/>
            <person name="Lapidus A."/>
            <person name="Nolan M."/>
            <person name="Lucas S."/>
            <person name="Hammon N."/>
            <person name="Deshpande S."/>
            <person name="Cheng J.F."/>
            <person name="Chertkov O."/>
            <person name="Davenport K."/>
            <person name="Tapia R."/>
            <person name="Han C."/>
            <person name="Goodwin L."/>
            <person name="Pitluck S."/>
            <person name="Liolios K."/>
            <person name="Mavromatis K."/>
            <person name="Ivanova N."/>
            <person name="Mikhailova N."/>
            <person name="Pati A."/>
            <person name="Chen A."/>
            <person name="Palaniappan K."/>
            <person name="Land M."/>
            <person name="Hauser L."/>
            <person name="Chang Y.J."/>
            <person name="Jeffries C.D."/>
            <person name="Detter J.C."/>
            <person name="Brambilla E."/>
            <person name="Kannan K.P."/>
            <person name="Djao O.D."/>
            <person name="Rohde M."/>
            <person name="Pukall R."/>
            <person name="Spring S."/>
            <person name="Goker M."/>
            <person name="Sikorski J."/>
            <person name="Woyke T."/>
            <person name="Bristow J."/>
            <person name="Eisen J.A."/>
            <person name="Markowitz V."/>
            <person name="Hugenholtz P."/>
            <person name="Kyrpides N.C."/>
            <person name="Klenk H.P."/>
        </authorList>
    </citation>
    <scope>NUCLEOTIDE SEQUENCE [LARGE SCALE GENOMIC DNA]</scope>
    <source>
        <strain evidence="5">ATCC 33891 / DSM 2032 / 1pr3</strain>
    </source>
</reference>
<evidence type="ECO:0000256" key="1">
    <source>
        <dbReference type="ARBA" id="ARBA00022679"/>
    </source>
</evidence>
<evidence type="ECO:0000256" key="3">
    <source>
        <dbReference type="RuleBase" id="RU004046"/>
    </source>
</evidence>
<name>A0A7U4DMU2_DESPD</name>
<dbReference type="EMBL" id="CP002364">
    <property type="protein sequence ID" value="ADW16242.1"/>
    <property type="molecule type" value="Genomic_DNA"/>
</dbReference>
<accession>A0A7U4DMU2</accession>
<dbReference type="KEGG" id="dpr:Despr_0048"/>
<dbReference type="Proteomes" id="UP000006365">
    <property type="component" value="Chromosome"/>
</dbReference>
<dbReference type="AlphaFoldDB" id="A0A7U4DMU2"/>
<organism evidence="4 5">
    <name type="scientific">Desulfobulbus propionicus (strain ATCC 33891 / DSM 2032 / VKM B-1956 / 1pr3)</name>
    <dbReference type="NCBI Taxonomy" id="577650"/>
    <lineage>
        <taxon>Bacteria</taxon>
        <taxon>Pseudomonadati</taxon>
        <taxon>Thermodesulfobacteriota</taxon>
        <taxon>Desulfobulbia</taxon>
        <taxon>Desulfobulbales</taxon>
        <taxon>Desulfobulbaceae</taxon>
        <taxon>Desulfobulbus</taxon>
    </lineage>
</organism>
<evidence type="ECO:0000313" key="4">
    <source>
        <dbReference type="EMBL" id="ADW16242.1"/>
    </source>
</evidence>
<sequence>MTKHKGLLLAGDIGATKTVLALYETWPGQPLRQQTFRNAEFASFDELVERFLGAGAATPTAACLGVAGPVTADTVRMTNLDWKIEAAALKQRFGWSQVRLINDLVATAMGALQLQPADCTLLNPGEPREGAVMAVLAPGSGLGEAFLLPHRGGYLPFPSEGGHASFAPCNGEQIDLLTFMFRHHAHVSVEQVCSGLAIPELFAFMATRQPVPDWLRQELIRAEDQTPVIVGAALAAIQGGRMCEVAVRTLELFVDILADEAANLALKTLALGGIFLGGGLAPRLQPFLERQRFLAAFARGNYRDMLGRIPVRIIRNPHTALLGAAACGASLVAGHDHQPLRC</sequence>
<keyword evidence="2" id="KW-0418">Kinase</keyword>
<dbReference type="Gene3D" id="3.30.420.40">
    <property type="match status" value="1"/>
</dbReference>
<evidence type="ECO:0000313" key="5">
    <source>
        <dbReference type="Proteomes" id="UP000006365"/>
    </source>
</evidence>